<proteinExistence type="inferred from homology"/>
<dbReference type="GO" id="GO:0004185">
    <property type="term" value="F:serine-type carboxypeptidase activity"/>
    <property type="evidence" value="ECO:0007669"/>
    <property type="project" value="InterPro"/>
</dbReference>
<organism evidence="2 3">
    <name type="scientific">Populus deltoides</name>
    <name type="common">Eastern poplar</name>
    <name type="synonym">Eastern cottonwood</name>
    <dbReference type="NCBI Taxonomy" id="3696"/>
    <lineage>
        <taxon>Eukaryota</taxon>
        <taxon>Viridiplantae</taxon>
        <taxon>Streptophyta</taxon>
        <taxon>Embryophyta</taxon>
        <taxon>Tracheophyta</taxon>
        <taxon>Spermatophyta</taxon>
        <taxon>Magnoliopsida</taxon>
        <taxon>eudicotyledons</taxon>
        <taxon>Gunneridae</taxon>
        <taxon>Pentapetalae</taxon>
        <taxon>rosids</taxon>
        <taxon>fabids</taxon>
        <taxon>Malpighiales</taxon>
        <taxon>Salicaceae</taxon>
        <taxon>Saliceae</taxon>
        <taxon>Populus</taxon>
    </lineage>
</organism>
<dbReference type="SUPFAM" id="SSF53474">
    <property type="entry name" value="alpha/beta-Hydrolases"/>
    <property type="match status" value="1"/>
</dbReference>
<evidence type="ECO:0008006" key="4">
    <source>
        <dbReference type="Google" id="ProtNLM"/>
    </source>
</evidence>
<dbReference type="GO" id="GO:0006508">
    <property type="term" value="P:proteolysis"/>
    <property type="evidence" value="ECO:0007669"/>
    <property type="project" value="InterPro"/>
</dbReference>
<dbReference type="Gene3D" id="3.40.50.1820">
    <property type="entry name" value="alpha/beta hydrolase"/>
    <property type="match status" value="1"/>
</dbReference>
<protein>
    <recommendedName>
        <fullName evidence="4">Serine carboxypeptidase</fullName>
    </recommendedName>
</protein>
<gene>
    <name evidence="2" type="ORF">H0E87_019001</name>
</gene>
<comment type="caution">
    <text evidence="2">The sequence shown here is derived from an EMBL/GenBank/DDBJ whole genome shotgun (WGS) entry which is preliminary data.</text>
</comment>
<dbReference type="InterPro" id="IPR001563">
    <property type="entry name" value="Peptidase_S10"/>
</dbReference>
<dbReference type="EMBL" id="JACEGQ020000010">
    <property type="protein sequence ID" value="KAH8496030.1"/>
    <property type="molecule type" value="Genomic_DNA"/>
</dbReference>
<keyword evidence="3" id="KW-1185">Reference proteome</keyword>
<sequence>MVEFLVKKSKVLLYQGHFDLRDGVVSAEAWVTMEWEGLGKYLMAERKAWKVKGMLAGYVQKWGSFSNTAVLEAGHLVPTDKAVHFPEMMEDWVLDKGVFAIEQGEDSASDFRAAVSSYCYYCCCSIDAAFEQIPLFFSLINRAPSK</sequence>
<reference evidence="2" key="1">
    <citation type="journal article" date="2021" name="J. Hered.">
        <title>Genome Assembly of Salicaceae Populus deltoides (Eastern Cottonwood) I-69 Based on Nanopore Sequencing and Hi-C Technologies.</title>
        <authorList>
            <person name="Bai S."/>
            <person name="Wu H."/>
            <person name="Zhang J."/>
            <person name="Pan Z."/>
            <person name="Zhao W."/>
            <person name="Li Z."/>
            <person name="Tong C."/>
        </authorList>
    </citation>
    <scope>NUCLEOTIDE SEQUENCE</scope>
    <source>
        <tissue evidence="2">Leaf</tissue>
    </source>
</reference>
<comment type="similarity">
    <text evidence="1">Belongs to the peptidase S10 family.</text>
</comment>
<dbReference type="Pfam" id="PF00450">
    <property type="entry name" value="Peptidase_S10"/>
    <property type="match status" value="1"/>
</dbReference>
<dbReference type="InterPro" id="IPR029058">
    <property type="entry name" value="AB_hydrolase_fold"/>
</dbReference>
<accession>A0A8T2XSP5</accession>
<dbReference type="Proteomes" id="UP000807159">
    <property type="component" value="Chromosome 10"/>
</dbReference>
<evidence type="ECO:0000313" key="3">
    <source>
        <dbReference type="Proteomes" id="UP000807159"/>
    </source>
</evidence>
<name>A0A8T2XSP5_POPDE</name>
<dbReference type="AlphaFoldDB" id="A0A8T2XSP5"/>
<evidence type="ECO:0000313" key="2">
    <source>
        <dbReference type="EMBL" id="KAH8496030.1"/>
    </source>
</evidence>
<evidence type="ECO:0000256" key="1">
    <source>
        <dbReference type="ARBA" id="ARBA00009431"/>
    </source>
</evidence>